<dbReference type="Proteomes" id="UP000193944">
    <property type="component" value="Unassembled WGS sequence"/>
</dbReference>
<keyword evidence="2" id="KW-0732">Signal</keyword>
<gene>
    <name evidence="3" type="ORF">BCR32DRAFT_283030</name>
</gene>
<keyword evidence="1" id="KW-0472">Membrane</keyword>
<proteinExistence type="predicted"/>
<dbReference type="AlphaFoldDB" id="A0A1Y1WVM9"/>
<keyword evidence="4" id="KW-1185">Reference proteome</keyword>
<keyword evidence="1" id="KW-0812">Transmembrane</keyword>
<keyword evidence="1" id="KW-1133">Transmembrane helix</keyword>
<dbReference type="EMBL" id="MCFG01000241">
    <property type="protein sequence ID" value="ORX77619.1"/>
    <property type="molecule type" value="Genomic_DNA"/>
</dbReference>
<feature type="transmembrane region" description="Helical" evidence="1">
    <location>
        <begin position="47"/>
        <end position="69"/>
    </location>
</feature>
<evidence type="ECO:0000313" key="4">
    <source>
        <dbReference type="Proteomes" id="UP000193944"/>
    </source>
</evidence>
<organism evidence="3 4">
    <name type="scientific">Anaeromyces robustus</name>
    <dbReference type="NCBI Taxonomy" id="1754192"/>
    <lineage>
        <taxon>Eukaryota</taxon>
        <taxon>Fungi</taxon>
        <taxon>Fungi incertae sedis</taxon>
        <taxon>Chytridiomycota</taxon>
        <taxon>Chytridiomycota incertae sedis</taxon>
        <taxon>Neocallimastigomycetes</taxon>
        <taxon>Neocallimastigales</taxon>
        <taxon>Neocallimastigaceae</taxon>
        <taxon>Anaeromyces</taxon>
    </lineage>
</organism>
<protein>
    <submittedName>
        <fullName evidence="3">Uncharacterized protein</fullName>
    </submittedName>
</protein>
<feature type="signal peptide" evidence="2">
    <location>
        <begin position="1"/>
        <end position="19"/>
    </location>
</feature>
<feature type="chain" id="PRO_5013299429" evidence="2">
    <location>
        <begin position="20"/>
        <end position="105"/>
    </location>
</feature>
<comment type="caution">
    <text evidence="3">The sequence shown here is derived from an EMBL/GenBank/DDBJ whole genome shotgun (WGS) entry which is preliminary data.</text>
</comment>
<reference evidence="3 4" key="2">
    <citation type="submission" date="2016-08" db="EMBL/GenBank/DDBJ databases">
        <title>Pervasive Adenine N6-methylation of Active Genes in Fungi.</title>
        <authorList>
            <consortium name="DOE Joint Genome Institute"/>
            <person name="Mondo S.J."/>
            <person name="Dannebaum R.O."/>
            <person name="Kuo R.C."/>
            <person name="Labutti K."/>
            <person name="Haridas S."/>
            <person name="Kuo A."/>
            <person name="Salamov A."/>
            <person name="Ahrendt S.R."/>
            <person name="Lipzen A."/>
            <person name="Sullivan W."/>
            <person name="Andreopoulos W.B."/>
            <person name="Clum A."/>
            <person name="Lindquist E."/>
            <person name="Daum C."/>
            <person name="Ramamoorthy G.K."/>
            <person name="Gryganskyi A."/>
            <person name="Culley D."/>
            <person name="Magnuson J.K."/>
            <person name="James T.Y."/>
            <person name="O'Malley M.A."/>
            <person name="Stajich J.E."/>
            <person name="Spatafora J.W."/>
            <person name="Visel A."/>
            <person name="Grigoriev I.V."/>
        </authorList>
    </citation>
    <scope>NUCLEOTIDE SEQUENCE [LARGE SCALE GENOMIC DNA]</scope>
    <source>
        <strain evidence="3 4">S4</strain>
    </source>
</reference>
<sequence>MEYITKLFLLLITFYNCYCSPILEEVSKDEYVNELIKRGIDDSTKSYIIFGVMAFIAIVFFVICIYCCASKDKHAETQDCCTNCCFSLSTVFDVYDRNYINIGLD</sequence>
<reference evidence="3 4" key="1">
    <citation type="submission" date="2016-08" db="EMBL/GenBank/DDBJ databases">
        <title>A Parts List for Fungal Cellulosomes Revealed by Comparative Genomics.</title>
        <authorList>
            <consortium name="DOE Joint Genome Institute"/>
            <person name="Haitjema C.H."/>
            <person name="Gilmore S.P."/>
            <person name="Henske J.K."/>
            <person name="Solomon K.V."/>
            <person name="De Groot R."/>
            <person name="Kuo A."/>
            <person name="Mondo S.J."/>
            <person name="Salamov A.A."/>
            <person name="Labutti K."/>
            <person name="Zhao Z."/>
            <person name="Chiniquy J."/>
            <person name="Barry K."/>
            <person name="Brewer H.M."/>
            <person name="Purvine S.O."/>
            <person name="Wright A.T."/>
            <person name="Boxma B."/>
            <person name="Van Alen T."/>
            <person name="Hackstein J.H."/>
            <person name="Baker S.E."/>
            <person name="Grigoriev I.V."/>
            <person name="O'Malley M.A."/>
        </authorList>
    </citation>
    <scope>NUCLEOTIDE SEQUENCE [LARGE SCALE GENOMIC DNA]</scope>
    <source>
        <strain evidence="3 4">S4</strain>
    </source>
</reference>
<evidence type="ECO:0000313" key="3">
    <source>
        <dbReference type="EMBL" id="ORX77619.1"/>
    </source>
</evidence>
<accession>A0A1Y1WVM9</accession>
<name>A0A1Y1WVM9_9FUNG</name>
<evidence type="ECO:0000256" key="1">
    <source>
        <dbReference type="SAM" id="Phobius"/>
    </source>
</evidence>
<evidence type="ECO:0000256" key="2">
    <source>
        <dbReference type="SAM" id="SignalP"/>
    </source>
</evidence>